<feature type="transmembrane region" description="Helical" evidence="6">
    <location>
        <begin position="240"/>
        <end position="261"/>
    </location>
</feature>
<dbReference type="NCBIfam" id="TIGR02454">
    <property type="entry name" value="ECF_T_CbiQ"/>
    <property type="match status" value="1"/>
</dbReference>
<feature type="transmembrane region" description="Helical" evidence="6">
    <location>
        <begin position="62"/>
        <end position="83"/>
    </location>
</feature>
<dbReference type="InterPro" id="IPR003339">
    <property type="entry name" value="ABC/ECF_trnsptr_transmembrane"/>
</dbReference>
<accession>A0ABX6C1R8</accession>
<evidence type="ECO:0000256" key="4">
    <source>
        <dbReference type="ARBA" id="ARBA00022989"/>
    </source>
</evidence>
<proteinExistence type="predicted"/>
<keyword evidence="2" id="KW-1003">Cell membrane</keyword>
<dbReference type="PANTHER" id="PTHR34857:SF2">
    <property type="entry name" value="SLL0384 PROTEIN"/>
    <property type="match status" value="1"/>
</dbReference>
<dbReference type="InterPro" id="IPR051611">
    <property type="entry name" value="ECF_transporter_component"/>
</dbReference>
<feature type="transmembrane region" description="Helical" evidence="6">
    <location>
        <begin position="20"/>
        <end position="50"/>
    </location>
</feature>
<dbReference type="Proteomes" id="UP000326331">
    <property type="component" value="Chromosome"/>
</dbReference>
<sequence length="264" mass="29082">MNLDRYVPRESPLHRADARLKFLLVIAFILSVSLLPEGAFLALAAAWLLLCAVSLVARIGPLPMIRGAFIALPFAFAAVPLIFTRPGNPLGTIDLGLFSLVISGEGLVAFATILLKSWVSVQSAALLVFTTQFHDLLEGLERLRLPRLMVAIISLMYRYLAVLTEEASRMLRARASRAAIPPGGRSPGWRWQARVVGNMVGALFIRAYERSERVYVAMQSRGYAGHLRHLHDRPFPRPQLALLAAAVALLVAFELSAHTWVPRA</sequence>
<gene>
    <name evidence="7" type="primary">cbiQ</name>
    <name evidence="7" type="ORF">Tbon_03485</name>
</gene>
<feature type="transmembrane region" description="Helical" evidence="6">
    <location>
        <begin position="145"/>
        <end position="164"/>
    </location>
</feature>
<evidence type="ECO:0000256" key="5">
    <source>
        <dbReference type="ARBA" id="ARBA00023136"/>
    </source>
</evidence>
<evidence type="ECO:0000256" key="3">
    <source>
        <dbReference type="ARBA" id="ARBA00022692"/>
    </source>
</evidence>
<dbReference type="PANTHER" id="PTHR34857">
    <property type="entry name" value="SLL0384 PROTEIN"/>
    <property type="match status" value="1"/>
</dbReference>
<name>A0ABX6C1R8_9CHLR</name>
<evidence type="ECO:0000313" key="7">
    <source>
        <dbReference type="EMBL" id="QFG02391.1"/>
    </source>
</evidence>
<reference evidence="7 8" key="1">
    <citation type="submission" date="2019-10" db="EMBL/GenBank/DDBJ databases">
        <title>Thermopilla bonchosmolovskayae gen. nov., sp. nov., a moderately thermophilic Chloroflexi bacterium from a Chukotka hot spring (Arctic, Russia), representing a novel classis Thermopillaia, which include previously uncultivated lineage OLB14.</title>
        <authorList>
            <person name="Kochetkova T.V."/>
            <person name="Zayulina K.S."/>
            <person name="Zhigarkov V.S."/>
            <person name="Minaev N.V."/>
            <person name="Novikov A."/>
            <person name="Toshchakov S.V."/>
            <person name="Elcheninov A.G."/>
            <person name="Kublanov I.V."/>
        </authorList>
    </citation>
    <scope>NUCLEOTIDE SEQUENCE [LARGE SCALE GENOMIC DNA]</scope>
    <source>
        <strain evidence="7 8">3753O</strain>
    </source>
</reference>
<evidence type="ECO:0000256" key="6">
    <source>
        <dbReference type="SAM" id="Phobius"/>
    </source>
</evidence>
<keyword evidence="4 6" id="KW-1133">Transmembrane helix</keyword>
<keyword evidence="3 6" id="KW-0812">Transmembrane</keyword>
<evidence type="ECO:0000313" key="8">
    <source>
        <dbReference type="Proteomes" id="UP000326331"/>
    </source>
</evidence>
<dbReference type="CDD" id="cd16914">
    <property type="entry name" value="EcfT"/>
    <property type="match status" value="1"/>
</dbReference>
<organism evidence="7 8">
    <name type="scientific">Tepidiforma bonchosmolovskayae</name>
    <dbReference type="NCBI Taxonomy" id="2601677"/>
    <lineage>
        <taxon>Bacteria</taxon>
        <taxon>Bacillati</taxon>
        <taxon>Chloroflexota</taxon>
        <taxon>Tepidiformia</taxon>
        <taxon>Tepidiformales</taxon>
        <taxon>Tepidiformaceae</taxon>
        <taxon>Tepidiforma</taxon>
    </lineage>
</organism>
<comment type="subcellular location">
    <subcellularLocation>
        <location evidence="1">Cell membrane</location>
        <topology evidence="1">Multi-pass membrane protein</topology>
    </subcellularLocation>
</comment>
<dbReference type="InterPro" id="IPR012809">
    <property type="entry name" value="ECF_CbiQ"/>
</dbReference>
<dbReference type="RefSeq" id="WP_158066321.1">
    <property type="nucleotide sequence ID" value="NZ_CP042829.1"/>
</dbReference>
<dbReference type="Pfam" id="PF02361">
    <property type="entry name" value="CbiQ"/>
    <property type="match status" value="1"/>
</dbReference>
<evidence type="ECO:0000256" key="2">
    <source>
        <dbReference type="ARBA" id="ARBA00022475"/>
    </source>
</evidence>
<keyword evidence="8" id="KW-1185">Reference proteome</keyword>
<dbReference type="EMBL" id="CP042829">
    <property type="protein sequence ID" value="QFG02391.1"/>
    <property type="molecule type" value="Genomic_DNA"/>
</dbReference>
<protein>
    <submittedName>
        <fullName evidence="7">Cobalt ECF transporter T component CbiQ</fullName>
    </submittedName>
</protein>
<feature type="transmembrane region" description="Helical" evidence="6">
    <location>
        <begin position="95"/>
        <end position="115"/>
    </location>
</feature>
<keyword evidence="5 6" id="KW-0472">Membrane</keyword>
<evidence type="ECO:0000256" key="1">
    <source>
        <dbReference type="ARBA" id="ARBA00004651"/>
    </source>
</evidence>